<dbReference type="EMBL" id="JAUSUI010000001">
    <property type="protein sequence ID" value="MDQ0301801.1"/>
    <property type="molecule type" value="Genomic_DNA"/>
</dbReference>
<organism evidence="2 3">
    <name type="scientific">Ancylobacter polymorphus</name>
    <dbReference type="NCBI Taxonomy" id="223390"/>
    <lineage>
        <taxon>Bacteria</taxon>
        <taxon>Pseudomonadati</taxon>
        <taxon>Pseudomonadota</taxon>
        <taxon>Alphaproteobacteria</taxon>
        <taxon>Hyphomicrobiales</taxon>
        <taxon>Xanthobacteraceae</taxon>
        <taxon>Ancylobacter</taxon>
    </lineage>
</organism>
<dbReference type="PIRSF" id="PIRSF034081">
    <property type="entry name" value="ATPase_Atu1862"/>
    <property type="match status" value="1"/>
</dbReference>
<dbReference type="CDD" id="cd01127">
    <property type="entry name" value="TrwB_TraG_TraD_VirD4"/>
    <property type="match status" value="1"/>
</dbReference>
<proteinExistence type="predicted"/>
<dbReference type="InterPro" id="IPR014588">
    <property type="entry name" value="ATPase_Atu1862_pred"/>
</dbReference>
<evidence type="ECO:0000313" key="3">
    <source>
        <dbReference type="Proteomes" id="UP001224682"/>
    </source>
</evidence>
<dbReference type="Proteomes" id="UP001224682">
    <property type="component" value="Unassembled WGS sequence"/>
</dbReference>
<sequence length="491" mass="53066">MKIGIELGSSNAGQPVRLDLEELLSTRLLVQGNSGSGKSHLLRRLLEQSAGHVQQAIIDPEGDFVGLAERFGHVVIDAERTAGEIQRIAARIRKHRASVVFNLEGLDADAQMRSAAAFLNGLFDADREFWFPMLVVVDEAQLFAPSGGGEISDEARRISLSAMTNLMCRGRKRGLAGVIATQRLAKLAKNVAAEASNFLMGRTFLDIDMARAADLLGMEKRQAESFRDLNTGSFVALGPALARRPVAVKIGHVETASRNGRPSLLPPPELGTAEIQDLIFDDLGTEPLPAPPARTEPRATEAILETLEDAPPPEAAPVDPEVAAAFEAEREALVEEIIRQFVSDPEAPFRSAAALYPDFLVHCRVRRVGSKVPDLADFTRRLAIARAGLDSRSGDEGWARAVDQAAGLPEEMQGVFLLLARAGMEGAPSPADEALAKAYGSRSPSRGRWLLTYMEERGHLVCEADFRGRRVVRFPALGWKTAPGDPRAPAA</sequence>
<comment type="caution">
    <text evidence="2">The sequence shown here is derived from an EMBL/GenBank/DDBJ whole genome shotgun (WGS) entry which is preliminary data.</text>
</comment>
<reference evidence="2 3" key="1">
    <citation type="submission" date="2023-07" db="EMBL/GenBank/DDBJ databases">
        <title>Genomic Encyclopedia of Type Strains, Phase IV (KMG-IV): sequencing the most valuable type-strain genomes for metagenomic binning, comparative biology and taxonomic classification.</title>
        <authorList>
            <person name="Goeker M."/>
        </authorList>
    </citation>
    <scope>NUCLEOTIDE SEQUENCE [LARGE SCALE GENOMIC DNA]</scope>
    <source>
        <strain evidence="2 3">DSM 2457</strain>
    </source>
</reference>
<dbReference type="Pfam" id="PF01935">
    <property type="entry name" value="DUF87"/>
    <property type="match status" value="1"/>
</dbReference>
<evidence type="ECO:0000313" key="2">
    <source>
        <dbReference type="EMBL" id="MDQ0301801.1"/>
    </source>
</evidence>
<gene>
    <name evidence="2" type="ORF">J2S75_000812</name>
</gene>
<dbReference type="RefSeq" id="WP_307018383.1">
    <property type="nucleotide sequence ID" value="NZ_JAUSUI010000001.1"/>
</dbReference>
<protein>
    <recommendedName>
        <fullName evidence="1">Helicase HerA central domain-containing protein</fullName>
    </recommendedName>
</protein>
<dbReference type="Gene3D" id="3.40.50.300">
    <property type="entry name" value="P-loop containing nucleotide triphosphate hydrolases"/>
    <property type="match status" value="1"/>
</dbReference>
<name>A0ABU0B7K1_9HYPH</name>
<dbReference type="PANTHER" id="PTHR42957:SF1">
    <property type="entry name" value="HELICASE MJ1565-RELATED"/>
    <property type="match status" value="1"/>
</dbReference>
<feature type="domain" description="Helicase HerA central" evidence="1">
    <location>
        <begin position="6"/>
        <end position="78"/>
    </location>
</feature>
<dbReference type="InterPro" id="IPR027417">
    <property type="entry name" value="P-loop_NTPase"/>
</dbReference>
<dbReference type="InterPro" id="IPR002789">
    <property type="entry name" value="HerA_central"/>
</dbReference>
<dbReference type="InterPro" id="IPR008571">
    <property type="entry name" value="HerA-like"/>
</dbReference>
<dbReference type="SUPFAM" id="SSF52540">
    <property type="entry name" value="P-loop containing nucleoside triphosphate hydrolases"/>
    <property type="match status" value="1"/>
</dbReference>
<dbReference type="PANTHER" id="PTHR42957">
    <property type="entry name" value="HELICASE MJ1565-RELATED"/>
    <property type="match status" value="1"/>
</dbReference>
<keyword evidence="3" id="KW-1185">Reference proteome</keyword>
<accession>A0ABU0B7K1</accession>
<evidence type="ECO:0000259" key="1">
    <source>
        <dbReference type="Pfam" id="PF01935"/>
    </source>
</evidence>